<organism evidence="4 5">
    <name type="scientific">Mycobacterium shimoidei</name>
    <dbReference type="NCBI Taxonomy" id="29313"/>
    <lineage>
        <taxon>Bacteria</taxon>
        <taxon>Bacillati</taxon>
        <taxon>Actinomycetota</taxon>
        <taxon>Actinomycetes</taxon>
        <taxon>Mycobacteriales</taxon>
        <taxon>Mycobacteriaceae</taxon>
        <taxon>Mycobacterium</taxon>
    </lineage>
</organism>
<gene>
    <name evidence="4" type="ORF">MSP7336_00743</name>
</gene>
<evidence type="ECO:0000313" key="5">
    <source>
        <dbReference type="Proteomes" id="UP000252015"/>
    </source>
</evidence>
<keyword evidence="1" id="KW-0961">Cell wall biogenesis/degradation</keyword>
<keyword evidence="2" id="KW-0812">Transmembrane</keyword>
<evidence type="ECO:0000313" key="4">
    <source>
        <dbReference type="EMBL" id="SRX92517.1"/>
    </source>
</evidence>
<dbReference type="GO" id="GO:0071555">
    <property type="term" value="P:cell wall organization"/>
    <property type="evidence" value="ECO:0007669"/>
    <property type="project" value="UniProtKB-UniRule"/>
</dbReference>
<feature type="domain" description="L,D-TPase catalytic" evidence="3">
    <location>
        <begin position="62"/>
        <end position="234"/>
    </location>
</feature>
<keyword evidence="2" id="KW-0472">Membrane</keyword>
<evidence type="ECO:0000259" key="3">
    <source>
        <dbReference type="PROSITE" id="PS52029"/>
    </source>
</evidence>
<dbReference type="Pfam" id="PF03734">
    <property type="entry name" value="YkuD"/>
    <property type="match status" value="1"/>
</dbReference>
<dbReference type="PROSITE" id="PS52029">
    <property type="entry name" value="LD_TPASE"/>
    <property type="match status" value="1"/>
</dbReference>
<name>A0A375YUJ0_MYCSH</name>
<reference evidence="4 5" key="1">
    <citation type="submission" date="2018-05" db="EMBL/GenBank/DDBJ databases">
        <authorList>
            <consortium name="IHU Genomes"/>
        </authorList>
    </citation>
    <scope>NUCLEOTIDE SEQUENCE [LARGE SCALE GENOMIC DNA]</scope>
    <source>
        <strain evidence="4 5">P7336</strain>
    </source>
</reference>
<protein>
    <recommendedName>
        <fullName evidence="3">L,D-TPase catalytic domain-containing protein</fullName>
    </recommendedName>
</protein>
<proteinExistence type="predicted"/>
<dbReference type="Proteomes" id="UP000252015">
    <property type="component" value="Unassembled WGS sequence"/>
</dbReference>
<dbReference type="EMBL" id="UEGW01000001">
    <property type="protein sequence ID" value="SRX92517.1"/>
    <property type="molecule type" value="Genomic_DNA"/>
</dbReference>
<dbReference type="PANTHER" id="PTHR38589">
    <property type="entry name" value="BLR0621 PROTEIN"/>
    <property type="match status" value="1"/>
</dbReference>
<sequence length="235" mass="24505">MLNLYLTLRLVTDDDEPVRRLSGSLFAALGAVCMMLAAAPLAAATGAPWFASAVGNATQVVSVVGVGGSDAKMDVYQRTAAGWQPVASGIPTHIGSAGLAPKAKSGYPATPMGVYSLDSAFGTAPNPGGGLPYTQVGPNHWWSGDDHSPTFNTMQVCQKAQCPFDTSASENLDIPQYKHAVVMGVNKARVPGDGSAFFFHTTDGRPTEGCVAIDDDTLVQIIRWLRPGAVIAIAK</sequence>
<accession>A0A375YUJ0</accession>
<dbReference type="GO" id="GO:0009252">
    <property type="term" value="P:peptidoglycan biosynthetic process"/>
    <property type="evidence" value="ECO:0007669"/>
    <property type="project" value="UniProtKB-KW"/>
</dbReference>
<dbReference type="AlphaFoldDB" id="A0A375YUJ0"/>
<dbReference type="GO" id="GO:0008360">
    <property type="term" value="P:regulation of cell shape"/>
    <property type="evidence" value="ECO:0007669"/>
    <property type="project" value="UniProtKB-UniRule"/>
</dbReference>
<feature type="active site" description="Proton donor/acceptor" evidence="1">
    <location>
        <position position="200"/>
    </location>
</feature>
<dbReference type="STRING" id="29313.BHQ16_10765"/>
<keyword evidence="1" id="KW-0573">Peptidoglycan synthesis</keyword>
<keyword evidence="2" id="KW-1133">Transmembrane helix</keyword>
<dbReference type="PANTHER" id="PTHR38589:SF1">
    <property type="entry name" value="BLR0621 PROTEIN"/>
    <property type="match status" value="1"/>
</dbReference>
<keyword evidence="5" id="KW-1185">Reference proteome</keyword>
<dbReference type="InterPro" id="IPR005490">
    <property type="entry name" value="LD_TPept_cat_dom"/>
</dbReference>
<evidence type="ECO:0000256" key="2">
    <source>
        <dbReference type="SAM" id="Phobius"/>
    </source>
</evidence>
<comment type="pathway">
    <text evidence="1">Cell wall biogenesis; peptidoglycan biosynthesis.</text>
</comment>
<dbReference type="GO" id="GO:0016740">
    <property type="term" value="F:transferase activity"/>
    <property type="evidence" value="ECO:0007669"/>
    <property type="project" value="InterPro"/>
</dbReference>
<feature type="active site" description="Nucleophile" evidence="1">
    <location>
        <position position="210"/>
    </location>
</feature>
<feature type="transmembrane region" description="Helical" evidence="2">
    <location>
        <begin position="49"/>
        <end position="68"/>
    </location>
</feature>
<evidence type="ECO:0000256" key="1">
    <source>
        <dbReference type="PROSITE-ProRule" id="PRU01373"/>
    </source>
</evidence>
<keyword evidence="1" id="KW-0133">Cell shape</keyword>
<feature type="transmembrane region" description="Helical" evidence="2">
    <location>
        <begin position="21"/>
        <end position="43"/>
    </location>
</feature>